<dbReference type="RefSeq" id="WP_047213052.1">
    <property type="nucleotide sequence ID" value="NZ_CP011568.3"/>
</dbReference>
<dbReference type="AlphaFoldDB" id="A0A0G3EKK0"/>
<dbReference type="GO" id="GO:0005886">
    <property type="term" value="C:plasma membrane"/>
    <property type="evidence" value="ECO:0007669"/>
    <property type="project" value="UniProtKB-SubCell"/>
</dbReference>
<dbReference type="PANTHER" id="PTHR35007">
    <property type="entry name" value="INTEGRAL MEMBRANE PROTEIN-RELATED"/>
    <property type="match status" value="1"/>
</dbReference>
<dbReference type="PANTHER" id="PTHR35007:SF1">
    <property type="entry name" value="PILUS ASSEMBLY PROTEIN"/>
    <property type="match status" value="1"/>
</dbReference>
<evidence type="ECO:0000313" key="9">
    <source>
        <dbReference type="EMBL" id="AKJ67465.1"/>
    </source>
</evidence>
<dbReference type="KEGG" id="ptx:ABW99_03675"/>
<keyword evidence="2" id="KW-1003">Cell membrane</keyword>
<evidence type="ECO:0000256" key="5">
    <source>
        <dbReference type="ARBA" id="ARBA00023136"/>
    </source>
</evidence>
<dbReference type="InterPro" id="IPR042094">
    <property type="entry name" value="T2SS_GspF_sf"/>
</dbReference>
<gene>
    <name evidence="9" type="ORF">ABW99_03675</name>
</gene>
<keyword evidence="4 7" id="KW-1133">Transmembrane helix</keyword>
<dbReference type="InterPro" id="IPR018076">
    <property type="entry name" value="T2SS_GspF_dom"/>
</dbReference>
<keyword evidence="10" id="KW-1185">Reference proteome</keyword>
<evidence type="ECO:0000256" key="4">
    <source>
        <dbReference type="ARBA" id="ARBA00022989"/>
    </source>
</evidence>
<dbReference type="Gene3D" id="1.20.81.30">
    <property type="entry name" value="Type II secretion system (T2SS), domain F"/>
    <property type="match status" value="1"/>
</dbReference>
<dbReference type="EMBL" id="CP011568">
    <property type="protein sequence ID" value="AKJ67465.1"/>
    <property type="molecule type" value="Genomic_DNA"/>
</dbReference>
<evidence type="ECO:0000256" key="7">
    <source>
        <dbReference type="SAM" id="Phobius"/>
    </source>
</evidence>
<name>A0A0G3EKK0_9BURK</name>
<sequence>MSLFLWLACAALLLLGAGLEMWRRAALRAQHQATRAFIERQVAANVPSREAGAQAGPTWRARQQARPWEGFFERAGVLPSPGFYAQWLIPAAVVAALALLIGGVLSAAVALALYTLLVYFRFWFKAEKRYQVIVRQLPSFLDSMVRLLTVGNSLPSAFQTAAGNTEDPLAGLLQRAAAQVQAGMDLDMALVQVARVHRIDELFLFAAIVDLSTRFGGRADQILARMAAFMRDREQAQQELSSLSSETRVSAWVLALLPICVAGFLMVVNPGFFEPMLYTSSGQQMLLIGLGLELLGGFLLYRLAKSI</sequence>
<dbReference type="PATRIC" id="fig|445709.3.peg.785"/>
<keyword evidence="6" id="KW-0175">Coiled coil</keyword>
<evidence type="ECO:0000313" key="10">
    <source>
        <dbReference type="Proteomes" id="UP000036700"/>
    </source>
</evidence>
<feature type="transmembrane region" description="Helical" evidence="7">
    <location>
        <begin position="251"/>
        <end position="273"/>
    </location>
</feature>
<comment type="subcellular location">
    <subcellularLocation>
        <location evidence="1">Cell membrane</location>
        <topology evidence="1">Multi-pass membrane protein</topology>
    </subcellularLocation>
</comment>
<evidence type="ECO:0000256" key="3">
    <source>
        <dbReference type="ARBA" id="ARBA00022692"/>
    </source>
</evidence>
<reference evidence="10" key="1">
    <citation type="submission" date="2015-06" db="EMBL/GenBank/DDBJ databases">
        <authorList>
            <person name="Lim Y.L."/>
            <person name="Ee R."/>
            <person name="Yong D."/>
            <person name="How K.Y."/>
            <person name="Yin W.F."/>
            <person name="Chan K.G."/>
        </authorList>
    </citation>
    <scope>NUCLEOTIDE SEQUENCE [LARGE SCALE GENOMIC DNA]</scope>
    <source>
        <strain evidence="10">DSM 25325</strain>
    </source>
</reference>
<evidence type="ECO:0000256" key="2">
    <source>
        <dbReference type="ARBA" id="ARBA00022475"/>
    </source>
</evidence>
<proteinExistence type="predicted"/>
<accession>A0A0G3EKK0</accession>
<dbReference type="Proteomes" id="UP000036700">
    <property type="component" value="Chromosome"/>
</dbReference>
<keyword evidence="3 7" id="KW-0812">Transmembrane</keyword>
<feature type="coiled-coil region" evidence="6">
    <location>
        <begin position="219"/>
        <end position="246"/>
    </location>
</feature>
<dbReference type="STRING" id="445709.ABW99_03675"/>
<keyword evidence="5 7" id="KW-0472">Membrane</keyword>
<dbReference type="OrthoDB" id="597333at2"/>
<evidence type="ECO:0000256" key="6">
    <source>
        <dbReference type="SAM" id="Coils"/>
    </source>
</evidence>
<evidence type="ECO:0000256" key="1">
    <source>
        <dbReference type="ARBA" id="ARBA00004651"/>
    </source>
</evidence>
<evidence type="ECO:0000259" key="8">
    <source>
        <dbReference type="Pfam" id="PF00482"/>
    </source>
</evidence>
<feature type="transmembrane region" description="Helical" evidence="7">
    <location>
        <begin position="87"/>
        <end position="120"/>
    </location>
</feature>
<feature type="transmembrane region" description="Helical" evidence="7">
    <location>
        <begin position="285"/>
        <end position="304"/>
    </location>
</feature>
<feature type="domain" description="Type II secretion system protein GspF" evidence="8">
    <location>
        <begin position="140"/>
        <end position="266"/>
    </location>
</feature>
<protein>
    <recommendedName>
        <fullName evidence="8">Type II secretion system protein GspF domain-containing protein</fullName>
    </recommendedName>
</protein>
<organism evidence="9 10">
    <name type="scientific">Pandoraea thiooxydans</name>
    <dbReference type="NCBI Taxonomy" id="445709"/>
    <lineage>
        <taxon>Bacteria</taxon>
        <taxon>Pseudomonadati</taxon>
        <taxon>Pseudomonadota</taxon>
        <taxon>Betaproteobacteria</taxon>
        <taxon>Burkholderiales</taxon>
        <taxon>Burkholderiaceae</taxon>
        <taxon>Pandoraea</taxon>
    </lineage>
</organism>
<dbReference type="Pfam" id="PF00482">
    <property type="entry name" value="T2SSF"/>
    <property type="match status" value="1"/>
</dbReference>